<dbReference type="SUPFAM" id="SSF56281">
    <property type="entry name" value="Metallo-hydrolase/oxidoreductase"/>
    <property type="match status" value="1"/>
</dbReference>
<name>A0AA37MNX0_XYLRU</name>
<dbReference type="InterPro" id="IPR036866">
    <property type="entry name" value="RibonucZ/Hydroxyglut_hydro"/>
</dbReference>
<protein>
    <submittedName>
        <fullName evidence="1">Hydrolase</fullName>
    </submittedName>
</protein>
<dbReference type="Proteomes" id="UP000887097">
    <property type="component" value="Unassembled WGS sequence"/>
</dbReference>
<dbReference type="OMA" id="HAGDLNW"/>
<gene>
    <name evidence="1" type="ORF">PRMUPPPA20_10230</name>
</gene>
<sequence length="274" mass="32067">MTLTYIFHSGFVLETEQSILVFDYWMDPSGVMDGVLRSEKPMYVFSSHFHEDHFTKDIFEWKKLREGITYILSKDIYKHRRASKEDADVWLAKGGIWSDDTISVWALGSTDSGVSWIVETEDKAANKREQSQTCLESAERKQARPKVKRIFHAGDLNNWYAKFLSDDNPDQQRYSFEMEEVFNPIAHEKQFLGELKDIRKVADSFDVVMFPIDGRVGNGYTLGGRQFIERFKVGLFVPMHFTTGFESSWRMKEFTDEKDITFWEINREGETIEI</sequence>
<accession>A0AA37MNX0</accession>
<dbReference type="PANTHER" id="PTHR42967">
    <property type="entry name" value="METAL DEPENDENT HYDROLASE"/>
    <property type="match status" value="1"/>
</dbReference>
<dbReference type="PANTHER" id="PTHR42967:SF1">
    <property type="entry name" value="MBL FOLD METALLO-HYDROLASE"/>
    <property type="match status" value="1"/>
</dbReference>
<dbReference type="Gene3D" id="3.60.15.10">
    <property type="entry name" value="Ribonuclease Z/Hydroxyacylglutathione hydrolase-like"/>
    <property type="match status" value="1"/>
</dbReference>
<reference evidence="1" key="1">
    <citation type="submission" date="2021-08" db="EMBL/GenBank/DDBJ databases">
        <title>Prevotella lacticifex sp. nov., isolated from rumen of cow.</title>
        <authorList>
            <person name="Shinkai T."/>
            <person name="Ikeyama N."/>
            <person name="Kumagai M."/>
            <person name="Ohmori H."/>
            <person name="Sakamoto M."/>
            <person name="Ohkuma M."/>
            <person name="Mitsumori M."/>
        </authorList>
    </citation>
    <scope>NUCLEOTIDE SEQUENCE</scope>
    <source>
        <strain evidence="1">JCM 8259</strain>
    </source>
</reference>
<keyword evidence="1" id="KW-0378">Hydrolase</keyword>
<dbReference type="GO" id="GO:0016787">
    <property type="term" value="F:hydrolase activity"/>
    <property type="evidence" value="ECO:0007669"/>
    <property type="project" value="UniProtKB-KW"/>
</dbReference>
<organism evidence="1 2">
    <name type="scientific">Xylanibacter ruminicola</name>
    <name type="common">Prevotella ruminicola</name>
    <dbReference type="NCBI Taxonomy" id="839"/>
    <lineage>
        <taxon>Bacteria</taxon>
        <taxon>Pseudomonadati</taxon>
        <taxon>Bacteroidota</taxon>
        <taxon>Bacteroidia</taxon>
        <taxon>Bacteroidales</taxon>
        <taxon>Prevotellaceae</taxon>
        <taxon>Xylanibacter</taxon>
    </lineage>
</organism>
<comment type="caution">
    <text evidence="1">The sequence shown here is derived from an EMBL/GenBank/DDBJ whole genome shotgun (WGS) entry which is preliminary data.</text>
</comment>
<evidence type="ECO:0000313" key="2">
    <source>
        <dbReference type="Proteomes" id="UP000887097"/>
    </source>
</evidence>
<dbReference type="GeneID" id="31500059"/>
<dbReference type="RefSeq" id="WP_013063950.1">
    <property type="nucleotide sequence ID" value="NZ_BPTT01000001.1"/>
</dbReference>
<evidence type="ECO:0000313" key="1">
    <source>
        <dbReference type="EMBL" id="GJG32914.1"/>
    </source>
</evidence>
<dbReference type="AlphaFoldDB" id="A0AA37MNX0"/>
<dbReference type="EMBL" id="BPTT01000001">
    <property type="protein sequence ID" value="GJG32914.1"/>
    <property type="molecule type" value="Genomic_DNA"/>
</dbReference>
<proteinExistence type="predicted"/>